<protein>
    <recommendedName>
        <fullName evidence="1">PPM-type phosphatase domain-containing protein</fullName>
    </recommendedName>
</protein>
<dbReference type="Pfam" id="PF13672">
    <property type="entry name" value="PP2C_2"/>
    <property type="match status" value="1"/>
</dbReference>
<organism evidence="2 3">
    <name type="scientific">Lysobacter enzymogenes</name>
    <dbReference type="NCBI Taxonomy" id="69"/>
    <lineage>
        <taxon>Bacteria</taxon>
        <taxon>Pseudomonadati</taxon>
        <taxon>Pseudomonadota</taxon>
        <taxon>Gammaproteobacteria</taxon>
        <taxon>Lysobacterales</taxon>
        <taxon>Lysobacteraceae</taxon>
        <taxon>Lysobacter</taxon>
    </lineage>
</organism>
<evidence type="ECO:0000313" key="3">
    <source>
        <dbReference type="Proteomes" id="UP000061569"/>
    </source>
</evidence>
<dbReference type="AlphaFoldDB" id="A0A0S2DER3"/>
<dbReference type="EMBL" id="CP013140">
    <property type="protein sequence ID" value="ALN56912.1"/>
    <property type="molecule type" value="Genomic_DNA"/>
</dbReference>
<dbReference type="Proteomes" id="UP000061569">
    <property type="component" value="Chromosome"/>
</dbReference>
<dbReference type="InterPro" id="IPR001932">
    <property type="entry name" value="PPM-type_phosphatase-like_dom"/>
</dbReference>
<feature type="domain" description="PPM-type phosphatase" evidence="1">
    <location>
        <begin position="11"/>
        <end position="232"/>
    </location>
</feature>
<dbReference type="STRING" id="69.GLE_1555"/>
<evidence type="ECO:0000259" key="1">
    <source>
        <dbReference type="Pfam" id="PF13672"/>
    </source>
</evidence>
<name>A0A0S2DER3_LYSEN</name>
<dbReference type="OrthoDB" id="9805674at2"/>
<dbReference type="PATRIC" id="fig|69.6.peg.1536"/>
<dbReference type="InterPro" id="IPR036457">
    <property type="entry name" value="PPM-type-like_dom_sf"/>
</dbReference>
<evidence type="ECO:0000313" key="2">
    <source>
        <dbReference type="EMBL" id="ALN56912.1"/>
    </source>
</evidence>
<gene>
    <name evidence="2" type="ORF">GLE_1555</name>
</gene>
<dbReference type="KEGG" id="lez:GLE_1555"/>
<dbReference type="Gene3D" id="3.60.40.10">
    <property type="entry name" value="PPM-type phosphatase domain"/>
    <property type="match status" value="1"/>
</dbReference>
<dbReference type="SUPFAM" id="SSF81606">
    <property type="entry name" value="PP2C-like"/>
    <property type="match status" value="1"/>
</dbReference>
<reference evidence="2 3" key="1">
    <citation type="submission" date="2015-11" db="EMBL/GenBank/DDBJ databases">
        <title>Genome sequences of Lysobacter enzymogenes strain C3 and Lysobacter antibioticus ATCC 29479.</title>
        <authorList>
            <person name="Kobayashi D.Y."/>
        </authorList>
    </citation>
    <scope>NUCLEOTIDE SEQUENCE [LARGE SCALE GENOMIC DNA]</scope>
    <source>
        <strain evidence="2 3">C3</strain>
    </source>
</reference>
<accession>A0A0S2DER3</accession>
<sequence>MGWRIYAASAVGTSHLDKGIPCQDACAFHVEGELLAAVVCDGAGSAARSDVGARLIADGLARALGERLAREPELLAGPREDFAAAAAEAVAQARAALVERADADGRALGDYAATVVGYAGDAQSGWFLHIGDGIGVAEAVDADAAAPVVSLPANGEYANETWFVTGEGWREQLRVLRVPAPTARLALMSDGAMPFAMARGNAALYAPFIDPVSRYLASVDEDTGSRALHGTLADPRTHGITSDDKTLLIALRG</sequence>
<proteinExistence type="predicted"/>